<feature type="domain" description="Arrestin C-terminal-like" evidence="2">
    <location>
        <begin position="445"/>
        <end position="646"/>
    </location>
</feature>
<evidence type="ECO:0000256" key="1">
    <source>
        <dbReference type="SAM" id="MobiDB-lite"/>
    </source>
</evidence>
<feature type="region of interest" description="Disordered" evidence="1">
    <location>
        <begin position="318"/>
        <end position="338"/>
    </location>
</feature>
<feature type="region of interest" description="Disordered" evidence="1">
    <location>
        <begin position="97"/>
        <end position="157"/>
    </location>
</feature>
<dbReference type="Proteomes" id="UP000799776">
    <property type="component" value="Unassembled WGS sequence"/>
</dbReference>
<dbReference type="PANTHER" id="PTHR11188">
    <property type="entry name" value="ARRESTIN DOMAIN CONTAINING PROTEIN"/>
    <property type="match status" value="1"/>
</dbReference>
<feature type="region of interest" description="Disordered" evidence="1">
    <location>
        <begin position="780"/>
        <end position="830"/>
    </location>
</feature>
<dbReference type="GO" id="GO:0031625">
    <property type="term" value="F:ubiquitin protein ligase binding"/>
    <property type="evidence" value="ECO:0007669"/>
    <property type="project" value="TreeGrafter"/>
</dbReference>
<evidence type="ECO:0000313" key="4">
    <source>
        <dbReference type="Proteomes" id="UP000799776"/>
    </source>
</evidence>
<dbReference type="OrthoDB" id="2238745at2759"/>
<dbReference type="InterPro" id="IPR014756">
    <property type="entry name" value="Ig_E-set"/>
</dbReference>
<dbReference type="AlphaFoldDB" id="A0A9P4LXA6"/>
<dbReference type="SUPFAM" id="SSF81296">
    <property type="entry name" value="E set domains"/>
    <property type="match status" value="1"/>
</dbReference>
<dbReference type="InterPro" id="IPR050357">
    <property type="entry name" value="Arrestin_domain-protein"/>
</dbReference>
<feature type="compositionally biased region" description="Polar residues" evidence="1">
    <location>
        <begin position="97"/>
        <end position="112"/>
    </location>
</feature>
<comment type="caution">
    <text evidence="3">The sequence shown here is derived from an EMBL/GenBank/DDBJ whole genome shotgun (WGS) entry which is preliminary data.</text>
</comment>
<feature type="compositionally biased region" description="Polar residues" evidence="1">
    <location>
        <begin position="323"/>
        <end position="333"/>
    </location>
</feature>
<dbReference type="EMBL" id="ML978718">
    <property type="protein sequence ID" value="KAF2087962.1"/>
    <property type="molecule type" value="Genomic_DNA"/>
</dbReference>
<evidence type="ECO:0000313" key="3">
    <source>
        <dbReference type="EMBL" id="KAF2087962.1"/>
    </source>
</evidence>
<sequence length="830" mass="91027">MTDHIRVYTERGRLSYQPDNSRSNRHSWCSSTPSELLQTRGPIFQPRCRRPQRIHIARVPPEYPGEERKKSRKARQIVIEKLAGPRENAKRFLRSFIASQNSDKSPTPSRTPSVVAADPAGENGVSGQAEGRRSTATMRSANRHSVGGPVSGVISRPQLVDNVRTSSNRSANSGKSLASSIARSIPNEKPIASGNGINVGIALAEPVLFLQGFEQSHDSERSTAMLRGSLHLNVTKSSKIKAVTLKFKGRAVTKWPEGIPPKKVEFEETDNIMSHTWPFFNAQFPTAEAGTCADHVELASSSSNSLNVPGDRSSKLSFASFDRSPTNSSTNLSAKEAKKLSLQVNQSRSFGKGDAPSSGPSVAQKGYRTFHPGDYIYNFELPLDSHLPETIDVDLGSVKYELEAVIERAGAFRANLVGNKEVVLIRAPSEGSLEQVEPIAISRNWEDQLHYDIVISGKSFPLGAQVPIAFKLTPLAKVQCHRIKVFVTENIEYYCNNKRVHRIEPTRKVQLFEKRAESAPTSTFEGSTMRIISGGGVPFDQRAAAARGEHVQTSDSTNLLGNLAGDTNVGPTEMEFNVQLPSCHNMKDKPEKLNRLHFDTTYQNIQVHHWIKIVMRLSRQDATDPDKRRHFEISIDSPFHILSCRATQANTALPAYTSPQSADGNTSVPECGCPGAAARRSSPSSFIPTLNALNSSRTNLQNGGAPEAVPSPDLARPQAAHLGGPINQNLQRPIHLMRAPSFNPPAFEEEEPPPPMQTPPPQYDSIASPTHGLADYFARLSDAYEEGSDEEGGSRLRAPGRVDVPLTPGSRINRSMDERRTWLPIGHSAR</sequence>
<protein>
    <submittedName>
        <fullName evidence="3">Arrestin domain-containing protein</fullName>
    </submittedName>
</protein>
<feature type="region of interest" description="Disordered" evidence="1">
    <location>
        <begin position="739"/>
        <end position="761"/>
    </location>
</feature>
<dbReference type="InterPro" id="IPR014752">
    <property type="entry name" value="Arrestin-like_C"/>
</dbReference>
<organism evidence="3 4">
    <name type="scientific">Saccharata proteae CBS 121410</name>
    <dbReference type="NCBI Taxonomy" id="1314787"/>
    <lineage>
        <taxon>Eukaryota</taxon>
        <taxon>Fungi</taxon>
        <taxon>Dikarya</taxon>
        <taxon>Ascomycota</taxon>
        <taxon>Pezizomycotina</taxon>
        <taxon>Dothideomycetes</taxon>
        <taxon>Dothideomycetes incertae sedis</taxon>
        <taxon>Botryosphaeriales</taxon>
        <taxon>Saccharataceae</taxon>
        <taxon>Saccharata</taxon>
    </lineage>
</organism>
<keyword evidence="4" id="KW-1185">Reference proteome</keyword>
<dbReference type="SMART" id="SM01017">
    <property type="entry name" value="Arrestin_C"/>
    <property type="match status" value="1"/>
</dbReference>
<name>A0A9P4LXA6_9PEZI</name>
<proteinExistence type="predicted"/>
<dbReference type="GO" id="GO:0005829">
    <property type="term" value="C:cytosol"/>
    <property type="evidence" value="ECO:0007669"/>
    <property type="project" value="TreeGrafter"/>
</dbReference>
<dbReference type="InterPro" id="IPR011022">
    <property type="entry name" value="Arrestin_C-like"/>
</dbReference>
<dbReference type="Pfam" id="PF02752">
    <property type="entry name" value="Arrestin_C"/>
    <property type="match status" value="1"/>
</dbReference>
<dbReference type="GO" id="GO:0030674">
    <property type="term" value="F:protein-macromolecule adaptor activity"/>
    <property type="evidence" value="ECO:0007669"/>
    <property type="project" value="TreeGrafter"/>
</dbReference>
<reference evidence="3" key="1">
    <citation type="journal article" date="2020" name="Stud. Mycol.">
        <title>101 Dothideomycetes genomes: a test case for predicting lifestyles and emergence of pathogens.</title>
        <authorList>
            <person name="Haridas S."/>
            <person name="Albert R."/>
            <person name="Binder M."/>
            <person name="Bloem J."/>
            <person name="Labutti K."/>
            <person name="Salamov A."/>
            <person name="Andreopoulos B."/>
            <person name="Baker S."/>
            <person name="Barry K."/>
            <person name="Bills G."/>
            <person name="Bluhm B."/>
            <person name="Cannon C."/>
            <person name="Castanera R."/>
            <person name="Culley D."/>
            <person name="Daum C."/>
            <person name="Ezra D."/>
            <person name="Gonzalez J."/>
            <person name="Henrissat B."/>
            <person name="Kuo A."/>
            <person name="Liang C."/>
            <person name="Lipzen A."/>
            <person name="Lutzoni F."/>
            <person name="Magnuson J."/>
            <person name="Mondo S."/>
            <person name="Nolan M."/>
            <person name="Ohm R."/>
            <person name="Pangilinan J."/>
            <person name="Park H.-J."/>
            <person name="Ramirez L."/>
            <person name="Alfaro M."/>
            <person name="Sun H."/>
            <person name="Tritt A."/>
            <person name="Yoshinaga Y."/>
            <person name="Zwiers L.-H."/>
            <person name="Turgeon B."/>
            <person name="Goodwin S."/>
            <person name="Spatafora J."/>
            <person name="Crous P."/>
            <person name="Grigoriev I."/>
        </authorList>
    </citation>
    <scope>NUCLEOTIDE SEQUENCE</scope>
    <source>
        <strain evidence="3">CBS 121410</strain>
    </source>
</reference>
<accession>A0A9P4LXA6</accession>
<dbReference type="Gene3D" id="2.60.40.640">
    <property type="match status" value="1"/>
</dbReference>
<gene>
    <name evidence="3" type="ORF">K490DRAFT_40865</name>
</gene>
<evidence type="ECO:0000259" key="2">
    <source>
        <dbReference type="SMART" id="SM01017"/>
    </source>
</evidence>
<dbReference type="PANTHER" id="PTHR11188:SF174">
    <property type="entry name" value="ARRESTIN-RELATED TRAFFICKING ADAPTER 10-RELATED"/>
    <property type="match status" value="1"/>
</dbReference>
<dbReference type="GO" id="GO:0070086">
    <property type="term" value="P:ubiquitin-dependent endocytosis"/>
    <property type="evidence" value="ECO:0007669"/>
    <property type="project" value="TreeGrafter"/>
</dbReference>